<proteinExistence type="predicted"/>
<reference evidence="1" key="1">
    <citation type="journal article" date="2018" name="Nat. Genet.">
        <title>Extensive intraspecific gene order and gene structural variations between Mo17 and other maize genomes.</title>
        <authorList>
            <person name="Sun S."/>
            <person name="Zhou Y."/>
            <person name="Chen J."/>
            <person name="Shi J."/>
            <person name="Zhao H."/>
            <person name="Zhao H."/>
            <person name="Song W."/>
            <person name="Zhang M."/>
            <person name="Cui Y."/>
            <person name="Dong X."/>
            <person name="Liu H."/>
            <person name="Ma X."/>
            <person name="Jiao Y."/>
            <person name="Wang B."/>
            <person name="Wei X."/>
            <person name="Stein J.C."/>
            <person name="Glaubitz J.C."/>
            <person name="Lu F."/>
            <person name="Yu G."/>
            <person name="Liang C."/>
            <person name="Fengler K."/>
            <person name="Li B."/>
            <person name="Rafalski A."/>
            <person name="Schnable P.S."/>
            <person name="Ware D.H."/>
            <person name="Buckler E.S."/>
            <person name="Lai J."/>
        </authorList>
    </citation>
    <scope>NUCLEOTIDE SEQUENCE [LARGE SCALE GENOMIC DNA]</scope>
    <source>
        <tissue evidence="1">Seedling</tissue>
    </source>
</reference>
<name>A0A3L6E7L0_MAIZE</name>
<dbReference type="AlphaFoldDB" id="A0A3L6E7L0"/>
<organism evidence="1">
    <name type="scientific">Zea mays</name>
    <name type="common">Maize</name>
    <dbReference type="NCBI Taxonomy" id="4577"/>
    <lineage>
        <taxon>Eukaryota</taxon>
        <taxon>Viridiplantae</taxon>
        <taxon>Streptophyta</taxon>
        <taxon>Embryophyta</taxon>
        <taxon>Tracheophyta</taxon>
        <taxon>Spermatophyta</taxon>
        <taxon>Magnoliopsida</taxon>
        <taxon>Liliopsida</taxon>
        <taxon>Poales</taxon>
        <taxon>Poaceae</taxon>
        <taxon>PACMAD clade</taxon>
        <taxon>Panicoideae</taxon>
        <taxon>Andropogonodae</taxon>
        <taxon>Andropogoneae</taxon>
        <taxon>Tripsacinae</taxon>
        <taxon>Zea</taxon>
    </lineage>
</organism>
<comment type="caution">
    <text evidence="1">The sequence shown here is derived from an EMBL/GenBank/DDBJ whole genome shotgun (WGS) entry which is preliminary data.</text>
</comment>
<protein>
    <submittedName>
        <fullName evidence="1">Uncharacterized protein</fullName>
    </submittedName>
</protein>
<dbReference type="Proteomes" id="UP000251960">
    <property type="component" value="Chromosome 6"/>
</dbReference>
<gene>
    <name evidence="1" type="ORF">Zm00014a_000160</name>
</gene>
<evidence type="ECO:0000313" key="1">
    <source>
        <dbReference type="EMBL" id="PWZ16922.1"/>
    </source>
</evidence>
<sequence length="19" mass="2287">MAMQITLLHLEWSLGQKMR</sequence>
<dbReference type="EMBL" id="NCVQ01000007">
    <property type="protein sequence ID" value="PWZ16922.1"/>
    <property type="molecule type" value="Genomic_DNA"/>
</dbReference>
<accession>A0A3L6E7L0</accession>